<evidence type="ECO:0000313" key="2">
    <source>
        <dbReference type="EMBL" id="MCW1931525.1"/>
    </source>
</evidence>
<evidence type="ECO:0008006" key="4">
    <source>
        <dbReference type="Google" id="ProtNLM"/>
    </source>
</evidence>
<evidence type="ECO:0000313" key="3">
    <source>
        <dbReference type="Proteomes" id="UP001208938"/>
    </source>
</evidence>
<reference evidence="2 3" key="1">
    <citation type="submission" date="2022-10" db="EMBL/GenBank/DDBJ databases">
        <title>Pararhodobacter sp. nov., isolated from marine algae.</title>
        <authorList>
            <person name="Choi B.J."/>
            <person name="Kim J.M."/>
            <person name="Lee J.K."/>
            <person name="Choi D.G."/>
            <person name="Jeon C.O."/>
        </authorList>
    </citation>
    <scope>NUCLEOTIDE SEQUENCE [LARGE SCALE GENOMIC DNA]</scope>
    <source>
        <strain evidence="2 3">ZQ420</strain>
    </source>
</reference>
<feature type="signal peptide" evidence="1">
    <location>
        <begin position="1"/>
        <end position="27"/>
    </location>
</feature>
<organism evidence="2 3">
    <name type="scientific">Pararhodobacter zhoushanensis</name>
    <dbReference type="NCBI Taxonomy" id="2479545"/>
    <lineage>
        <taxon>Bacteria</taxon>
        <taxon>Pseudomonadati</taxon>
        <taxon>Pseudomonadota</taxon>
        <taxon>Alphaproteobacteria</taxon>
        <taxon>Rhodobacterales</taxon>
        <taxon>Paracoccaceae</taxon>
        <taxon>Pararhodobacter</taxon>
    </lineage>
</organism>
<accession>A0ABT3GVG5</accession>
<name>A0ABT3GVG5_9RHOB</name>
<evidence type="ECO:0000256" key="1">
    <source>
        <dbReference type="SAM" id="SignalP"/>
    </source>
</evidence>
<protein>
    <recommendedName>
        <fullName evidence="4">DUF2125 domain-containing protein</fullName>
    </recommendedName>
</protein>
<feature type="chain" id="PRO_5046703629" description="DUF2125 domain-containing protein" evidence="1">
    <location>
        <begin position="28"/>
        <end position="506"/>
    </location>
</feature>
<gene>
    <name evidence="2" type="ORF">OKW52_04425</name>
</gene>
<keyword evidence="1" id="KW-0732">Signal</keyword>
<proteinExistence type="predicted"/>
<dbReference type="RefSeq" id="WP_264504634.1">
    <property type="nucleotide sequence ID" value="NZ_JAPDFL010000001.1"/>
</dbReference>
<keyword evidence="3" id="KW-1185">Reference proteome</keyword>
<dbReference type="Proteomes" id="UP001208938">
    <property type="component" value="Unassembled WGS sequence"/>
</dbReference>
<dbReference type="EMBL" id="JAPDFL010000001">
    <property type="protein sequence ID" value="MCW1931525.1"/>
    <property type="molecule type" value="Genomic_DNA"/>
</dbReference>
<sequence length="506" mass="52180">MLDYTGRPRVAATAILLALTVTAPAGAQTMSAAEAWAGLNSLALGAGLSITSGSVANNGNAVTASGVRIFPTNDPNGVVVSMDTLTLQPRGELMALIPSPMFQVTTQTGRNQTRTVEITHDGEILGMLTEQNAALDLNFPTLTAHLVPSAAPPATIKGTPQASADPMRVDVTINALDASLRAAREGTAELTIDAASVSYDLVYPDPANETGGMITQSGVQTAPHLAFSGTELDMLSGDDGMLRAAFDAGMAMSLNFTVQASRQTSSQSMGTTPLAMNTEGGASDFTITVADGRADITGSAGAFALSGNFGPMQGAAQLAGMTMAFGAPLVVTSDDQLFRYMVSLDGLQPSPELLAMVGASQFAGDAVTMTVDVTADGHLTREIGPDFGEGDTPPLDISRVRLDDLRLAVGDSEFTGGGAVTLLGGLMGQIGRDRPNAEGDFTFDLVGGERLLNRLQSMGLVPADQLFFVRMMINGLGRSIGEDHLQSEVAIRPGGAITVNGAPLPF</sequence>
<comment type="caution">
    <text evidence="2">The sequence shown here is derived from an EMBL/GenBank/DDBJ whole genome shotgun (WGS) entry which is preliminary data.</text>
</comment>